<evidence type="ECO:0000259" key="2">
    <source>
        <dbReference type="Pfam" id="PF07859"/>
    </source>
</evidence>
<keyword evidence="4" id="KW-1185">Reference proteome</keyword>
<dbReference type="Gene3D" id="3.40.50.1820">
    <property type="entry name" value="alpha/beta hydrolase"/>
    <property type="match status" value="1"/>
</dbReference>
<proteinExistence type="predicted"/>
<dbReference type="OrthoDB" id="9771666at2"/>
<dbReference type="Proteomes" id="UP000184292">
    <property type="component" value="Unassembled WGS sequence"/>
</dbReference>
<evidence type="ECO:0000313" key="3">
    <source>
        <dbReference type="EMBL" id="SHI33367.1"/>
    </source>
</evidence>
<accession>A0A1M6AAC3</accession>
<evidence type="ECO:0000313" key="4">
    <source>
        <dbReference type="Proteomes" id="UP000184292"/>
    </source>
</evidence>
<dbReference type="GO" id="GO:0016787">
    <property type="term" value="F:hydrolase activity"/>
    <property type="evidence" value="ECO:0007669"/>
    <property type="project" value="UniProtKB-KW"/>
</dbReference>
<evidence type="ECO:0000256" key="1">
    <source>
        <dbReference type="ARBA" id="ARBA00022801"/>
    </source>
</evidence>
<feature type="domain" description="Alpha/beta hydrolase fold-3" evidence="2">
    <location>
        <begin position="66"/>
        <end position="179"/>
    </location>
</feature>
<dbReference type="PANTHER" id="PTHR48081:SF33">
    <property type="entry name" value="KYNURENINE FORMAMIDASE"/>
    <property type="match status" value="1"/>
</dbReference>
<keyword evidence="1" id="KW-0378">Hydrolase</keyword>
<gene>
    <name evidence="3" type="ORF">SAMN05444417_0321</name>
</gene>
<dbReference type="InterPro" id="IPR029058">
    <property type="entry name" value="AB_hydrolase_fold"/>
</dbReference>
<dbReference type="SUPFAM" id="SSF53474">
    <property type="entry name" value="alpha/beta-Hydrolases"/>
    <property type="match status" value="1"/>
</dbReference>
<dbReference type="EMBL" id="FQYO01000001">
    <property type="protein sequence ID" value="SHI33367.1"/>
    <property type="molecule type" value="Genomic_DNA"/>
</dbReference>
<sequence length="268" mass="27906">MELIDWTDAFENGAYIPGAEEIAAGWGRDAAAFRAATPPRTLRYGDGARQIVDLYLPEGAPRGLAVFVHGGYWHSRAPQDFAHLAAGALARGWAVAQPGYTLAPEARIAGIGREVARAVELAASAVAGPIRLSGHSAGGHLVARLACAGALDPGVAARIAHVLPISGIFDLAPLTASAMNAKLQLDAAEAAAESPALLEPSDAPMTLWVGAAERPEFLRQTRLMGEARSRSGRPAAEIYAPGLNHFTVIAGLADPASDIVTTWLETNP</sequence>
<dbReference type="STRING" id="1447782.SAMN05444417_0321"/>
<name>A0A1M6AAC3_9RHOB</name>
<dbReference type="AlphaFoldDB" id="A0A1M6AAC3"/>
<dbReference type="Pfam" id="PF07859">
    <property type="entry name" value="Abhydrolase_3"/>
    <property type="match status" value="1"/>
</dbReference>
<reference evidence="3 4" key="1">
    <citation type="submission" date="2016-11" db="EMBL/GenBank/DDBJ databases">
        <authorList>
            <person name="Jaros S."/>
            <person name="Januszkiewicz K."/>
            <person name="Wedrychowicz H."/>
        </authorList>
    </citation>
    <scope>NUCLEOTIDE SEQUENCE [LARGE SCALE GENOMIC DNA]</scope>
    <source>
        <strain evidence="3 4">DSM 100565</strain>
    </source>
</reference>
<dbReference type="InterPro" id="IPR050300">
    <property type="entry name" value="GDXG_lipolytic_enzyme"/>
</dbReference>
<protein>
    <submittedName>
        <fullName evidence="3">Acetyl esterase/lipase</fullName>
    </submittedName>
</protein>
<dbReference type="InterPro" id="IPR013094">
    <property type="entry name" value="AB_hydrolase_3"/>
</dbReference>
<dbReference type="RefSeq" id="WP_073325934.1">
    <property type="nucleotide sequence ID" value="NZ_FQYO01000001.1"/>
</dbReference>
<organism evidence="3 4">
    <name type="scientific">Wenxinia saemankumensis</name>
    <dbReference type="NCBI Taxonomy" id="1447782"/>
    <lineage>
        <taxon>Bacteria</taxon>
        <taxon>Pseudomonadati</taxon>
        <taxon>Pseudomonadota</taxon>
        <taxon>Alphaproteobacteria</taxon>
        <taxon>Rhodobacterales</taxon>
        <taxon>Roseobacteraceae</taxon>
        <taxon>Wenxinia</taxon>
    </lineage>
</organism>
<dbReference type="PANTHER" id="PTHR48081">
    <property type="entry name" value="AB HYDROLASE SUPERFAMILY PROTEIN C4A8.06C"/>
    <property type="match status" value="1"/>
</dbReference>